<feature type="domain" description="Endonuclease GajA/Old nuclease/RecF-like AAA" evidence="1">
    <location>
        <begin position="18"/>
        <end position="382"/>
    </location>
</feature>
<keyword evidence="2" id="KW-0547">Nucleotide-binding</keyword>
<name>A0A0G4PZR2_9GAMM</name>
<dbReference type="AlphaFoldDB" id="A0A0G4PZR2"/>
<dbReference type="RefSeq" id="WP_072062665.1">
    <property type="nucleotide sequence ID" value="NZ_CVRY01000001.1"/>
</dbReference>
<accession>A0A0G4PZR2</accession>
<evidence type="ECO:0000259" key="1">
    <source>
        <dbReference type="Pfam" id="PF13175"/>
    </source>
</evidence>
<dbReference type="Pfam" id="PF13175">
    <property type="entry name" value="AAA_15"/>
    <property type="match status" value="1"/>
</dbReference>
<organism evidence="2 3">
    <name type="scientific">Proteus penneri</name>
    <dbReference type="NCBI Taxonomy" id="102862"/>
    <lineage>
        <taxon>Bacteria</taxon>
        <taxon>Pseudomonadati</taxon>
        <taxon>Pseudomonadota</taxon>
        <taxon>Gammaproteobacteria</taxon>
        <taxon>Enterobacterales</taxon>
        <taxon>Morganellaceae</taxon>
        <taxon>Proteus</taxon>
    </lineage>
</organism>
<dbReference type="InterPro" id="IPR027417">
    <property type="entry name" value="P-loop_NTPase"/>
</dbReference>
<dbReference type="SUPFAM" id="SSF52540">
    <property type="entry name" value="P-loop containing nucleoside triphosphate hydrolases"/>
    <property type="match status" value="1"/>
</dbReference>
<dbReference type="PANTHER" id="PTHR43581">
    <property type="entry name" value="ATP/GTP PHOSPHATASE"/>
    <property type="match status" value="1"/>
</dbReference>
<evidence type="ECO:0000313" key="2">
    <source>
        <dbReference type="EMBL" id="CRL59065.1"/>
    </source>
</evidence>
<evidence type="ECO:0000313" key="3">
    <source>
        <dbReference type="Proteomes" id="UP000183920"/>
    </source>
</evidence>
<gene>
    <name evidence="2" type="ORF">BN1804_00238</name>
</gene>
<dbReference type="InterPro" id="IPR041685">
    <property type="entry name" value="AAA_GajA/Old/RecF-like"/>
</dbReference>
<dbReference type="InterPro" id="IPR051396">
    <property type="entry name" value="Bact_Antivir_Def_Nuclease"/>
</dbReference>
<reference evidence="3" key="1">
    <citation type="submission" date="2015-06" db="EMBL/GenBank/DDBJ databases">
        <authorList>
            <person name="Urmite Genomes"/>
        </authorList>
    </citation>
    <scope>NUCLEOTIDE SEQUENCE [LARGE SCALE GENOMIC DNA]</scope>
    <source>
        <strain evidence="3">CSUR P1867</strain>
    </source>
</reference>
<proteinExistence type="predicted"/>
<dbReference type="Proteomes" id="UP000183920">
    <property type="component" value="Unassembled WGS sequence"/>
</dbReference>
<dbReference type="EMBL" id="CVRY01000001">
    <property type="protein sequence ID" value="CRL59065.1"/>
    <property type="molecule type" value="Genomic_DNA"/>
</dbReference>
<dbReference type="PANTHER" id="PTHR43581:SF2">
    <property type="entry name" value="EXCINUCLEASE ATPASE SUBUNIT"/>
    <property type="match status" value="1"/>
</dbReference>
<dbReference type="GO" id="GO:0005524">
    <property type="term" value="F:ATP binding"/>
    <property type="evidence" value="ECO:0007669"/>
    <property type="project" value="UniProtKB-KW"/>
</dbReference>
<protein>
    <submittedName>
        <fullName evidence="2">Putative ABC transporter ATP-binding protein YbbL</fullName>
    </submittedName>
</protein>
<dbReference type="Gene3D" id="3.40.50.300">
    <property type="entry name" value="P-loop containing nucleotide triphosphate hydrolases"/>
    <property type="match status" value="1"/>
</dbReference>
<keyword evidence="2" id="KW-0067">ATP-binding</keyword>
<sequence>MNIKSVQFLDLFDKLNYNLDFSNFDTNILTGPNGYGKTIILKSINSLINRDLPFFEKLRFKEFRIIFDSIDITLKKDEHLQIKITQGDITDILIFEKNLTDIKLSDNTIVTEMEIKWSKMKAISASRDAVIEKLGKYLSGCTVLFIKDQRMQVYIDKKNEITLISLARDLKEKINFAIEEYNRLSQELDATFPIRLFDYEARPSYIMIEEKLKGLKLVRYDYIKFGFLDESTNTKFEMQDMDLSKKYDNAHVLELYLSDSLDKYSAFKDLTKKINLFIRFLNSKELAFKSLVVHKDVGFCLIDNDTGKSIELNSLSSGEQNQIIMLYNLIFLTNKNSILLIDEPEISLHIAWQKEVLNNLERIMKVNNIPQTIIATHSPTVINGNWDRSLDLYELSKQGNN</sequence>